<evidence type="ECO:0000313" key="3">
    <source>
        <dbReference type="Proteomes" id="UP000229766"/>
    </source>
</evidence>
<sequence length="69" mass="7556">MQKQTQFYLGLFLILSLVLAYFYFSSSQSTSSSPTVQVVNGVQIIKMDASASGLYSLLPSKPVFRSVGK</sequence>
<dbReference type="EMBL" id="PFEI01000052">
    <property type="protein sequence ID" value="PJE67057.1"/>
    <property type="molecule type" value="Genomic_DNA"/>
</dbReference>
<keyword evidence="1" id="KW-1133">Transmembrane helix</keyword>
<keyword evidence="1" id="KW-0812">Transmembrane</keyword>
<dbReference type="Proteomes" id="UP000229766">
    <property type="component" value="Unassembled WGS sequence"/>
</dbReference>
<comment type="caution">
    <text evidence="2">The sequence shown here is derived from an EMBL/GenBank/DDBJ whole genome shotgun (WGS) entry which is preliminary data.</text>
</comment>
<proteinExistence type="predicted"/>
<organism evidence="2 3">
    <name type="scientific">Candidatus Shapirobacteria bacterium CG10_big_fil_rev_8_21_14_0_10_36_6</name>
    <dbReference type="NCBI Taxonomy" id="1974886"/>
    <lineage>
        <taxon>Bacteria</taxon>
        <taxon>Candidatus Shapironibacteriota</taxon>
    </lineage>
</organism>
<gene>
    <name evidence="2" type="ORF">COU93_00870</name>
</gene>
<name>A0A2M8L2D5_9BACT</name>
<protein>
    <submittedName>
        <fullName evidence="2">Uncharacterized protein</fullName>
    </submittedName>
</protein>
<dbReference type="AlphaFoldDB" id="A0A2M8L2D5"/>
<evidence type="ECO:0000313" key="2">
    <source>
        <dbReference type="EMBL" id="PJE67057.1"/>
    </source>
</evidence>
<evidence type="ECO:0000256" key="1">
    <source>
        <dbReference type="SAM" id="Phobius"/>
    </source>
</evidence>
<feature type="transmembrane region" description="Helical" evidence="1">
    <location>
        <begin position="7"/>
        <end position="24"/>
    </location>
</feature>
<reference evidence="3" key="1">
    <citation type="submission" date="2017-09" db="EMBL/GenBank/DDBJ databases">
        <title>Depth-based differentiation of microbial function through sediment-hosted aquifers and enrichment of novel symbionts in the deep terrestrial subsurface.</title>
        <authorList>
            <person name="Probst A.J."/>
            <person name="Ladd B."/>
            <person name="Jarett J.K."/>
            <person name="Geller-Mcgrath D.E."/>
            <person name="Sieber C.M.K."/>
            <person name="Emerson J.B."/>
            <person name="Anantharaman K."/>
            <person name="Thomas B.C."/>
            <person name="Malmstrom R."/>
            <person name="Stieglmeier M."/>
            <person name="Klingl A."/>
            <person name="Woyke T."/>
            <person name="Ryan C.M."/>
            <person name="Banfield J.F."/>
        </authorList>
    </citation>
    <scope>NUCLEOTIDE SEQUENCE [LARGE SCALE GENOMIC DNA]</scope>
</reference>
<accession>A0A2M8L2D5</accession>
<keyword evidence="1" id="KW-0472">Membrane</keyword>